<dbReference type="Pfam" id="PF05425">
    <property type="entry name" value="CopD"/>
    <property type="match status" value="1"/>
</dbReference>
<evidence type="ECO:0000256" key="9">
    <source>
        <dbReference type="ARBA" id="ARBA00022989"/>
    </source>
</evidence>
<dbReference type="GO" id="GO:0005886">
    <property type="term" value="C:plasma membrane"/>
    <property type="evidence" value="ECO:0007669"/>
    <property type="project" value="UniProtKB-SubCell"/>
</dbReference>
<evidence type="ECO:0000259" key="17">
    <source>
        <dbReference type="Pfam" id="PF05425"/>
    </source>
</evidence>
<comment type="similarity">
    <text evidence="3">Belongs to the CopC family.</text>
</comment>
<evidence type="ECO:0000313" key="18">
    <source>
        <dbReference type="EMBL" id="XDV62779.1"/>
    </source>
</evidence>
<feature type="transmembrane region" description="Helical" evidence="14">
    <location>
        <begin position="460"/>
        <end position="479"/>
    </location>
</feature>
<dbReference type="InterPro" id="IPR007348">
    <property type="entry name" value="CopC_dom"/>
</dbReference>
<dbReference type="GO" id="GO:0005507">
    <property type="term" value="F:copper ion binding"/>
    <property type="evidence" value="ECO:0007669"/>
    <property type="project" value="InterPro"/>
</dbReference>
<dbReference type="InterPro" id="IPR008457">
    <property type="entry name" value="Cu-R_CopD_dom"/>
</dbReference>
<evidence type="ECO:0000256" key="12">
    <source>
        <dbReference type="ARBA" id="ARBA00070395"/>
    </source>
</evidence>
<feature type="transmembrane region" description="Helical" evidence="14">
    <location>
        <begin position="225"/>
        <end position="246"/>
    </location>
</feature>
<evidence type="ECO:0000256" key="10">
    <source>
        <dbReference type="ARBA" id="ARBA00023008"/>
    </source>
</evidence>
<feature type="region of interest" description="Disordered" evidence="13">
    <location>
        <begin position="413"/>
        <end position="448"/>
    </location>
</feature>
<dbReference type="PANTHER" id="PTHR34820">
    <property type="entry name" value="INNER MEMBRANE PROTEIN YEBZ"/>
    <property type="match status" value="1"/>
</dbReference>
<evidence type="ECO:0000256" key="5">
    <source>
        <dbReference type="ARBA" id="ARBA00022692"/>
    </source>
</evidence>
<evidence type="ECO:0000259" key="16">
    <source>
        <dbReference type="Pfam" id="PF04234"/>
    </source>
</evidence>
<dbReference type="RefSeq" id="WP_369777208.1">
    <property type="nucleotide sequence ID" value="NZ_CP165727.1"/>
</dbReference>
<dbReference type="GO" id="GO:0042597">
    <property type="term" value="C:periplasmic space"/>
    <property type="evidence" value="ECO:0007669"/>
    <property type="project" value="UniProtKB-SubCell"/>
</dbReference>
<comment type="subcellular location">
    <subcellularLocation>
        <location evidence="2">Cell membrane</location>
        <topology evidence="2">Multi-pass membrane protein</topology>
    </subcellularLocation>
    <subcellularLocation>
        <location evidence="1">Periplasm</location>
    </subcellularLocation>
</comment>
<dbReference type="InterPro" id="IPR032694">
    <property type="entry name" value="CopC/D"/>
</dbReference>
<feature type="chain" id="PRO_5044218700" description="Protein YobA" evidence="15">
    <location>
        <begin position="26"/>
        <end position="610"/>
    </location>
</feature>
<name>A0AB39XXX8_9ACTN</name>
<dbReference type="SUPFAM" id="SSF81296">
    <property type="entry name" value="E set domains"/>
    <property type="match status" value="1"/>
</dbReference>
<dbReference type="GO" id="GO:0006825">
    <property type="term" value="P:copper ion transport"/>
    <property type="evidence" value="ECO:0007669"/>
    <property type="project" value="InterPro"/>
</dbReference>
<dbReference type="PANTHER" id="PTHR34820:SF4">
    <property type="entry name" value="INNER MEMBRANE PROTEIN YEBZ"/>
    <property type="match status" value="1"/>
</dbReference>
<feature type="domain" description="Copper resistance protein D" evidence="17">
    <location>
        <begin position="327"/>
        <end position="395"/>
    </location>
</feature>
<keyword evidence="5 14" id="KW-0812">Transmembrane</keyword>
<feature type="transmembrane region" description="Helical" evidence="14">
    <location>
        <begin position="331"/>
        <end position="349"/>
    </location>
</feature>
<keyword evidence="9 14" id="KW-1133">Transmembrane helix</keyword>
<evidence type="ECO:0000256" key="3">
    <source>
        <dbReference type="ARBA" id="ARBA00010509"/>
    </source>
</evidence>
<dbReference type="EMBL" id="CP165727">
    <property type="protein sequence ID" value="XDV62779.1"/>
    <property type="molecule type" value="Genomic_DNA"/>
</dbReference>
<dbReference type="InterPro" id="IPR014755">
    <property type="entry name" value="Cu-Rt/internalin_Ig-like"/>
</dbReference>
<protein>
    <recommendedName>
        <fullName evidence="12">Protein YobA</fullName>
    </recommendedName>
</protein>
<keyword evidence="4" id="KW-1003">Cell membrane</keyword>
<evidence type="ECO:0000256" key="4">
    <source>
        <dbReference type="ARBA" id="ARBA00022475"/>
    </source>
</evidence>
<feature type="signal peptide" evidence="15">
    <location>
        <begin position="1"/>
        <end position="25"/>
    </location>
</feature>
<dbReference type="FunFam" id="2.60.40.1220:FF:000001">
    <property type="entry name" value="CopC domain-containing protein YobA"/>
    <property type="match status" value="1"/>
</dbReference>
<feature type="transmembrane region" description="Helical" evidence="14">
    <location>
        <begin position="369"/>
        <end position="386"/>
    </location>
</feature>
<reference evidence="18" key="1">
    <citation type="submission" date="2024-08" db="EMBL/GenBank/DDBJ databases">
        <authorList>
            <person name="Yu S.T."/>
        </authorList>
    </citation>
    <scope>NUCLEOTIDE SEQUENCE</scope>
    <source>
        <strain evidence="18">R33</strain>
    </source>
</reference>
<dbReference type="Gene3D" id="2.60.40.1220">
    <property type="match status" value="1"/>
</dbReference>
<evidence type="ECO:0000256" key="15">
    <source>
        <dbReference type="SAM" id="SignalP"/>
    </source>
</evidence>
<keyword evidence="6" id="KW-0479">Metal-binding</keyword>
<feature type="compositionally biased region" description="Low complexity" evidence="13">
    <location>
        <begin position="430"/>
        <end position="439"/>
    </location>
</feature>
<evidence type="ECO:0000256" key="13">
    <source>
        <dbReference type="SAM" id="MobiDB-lite"/>
    </source>
</evidence>
<keyword evidence="7 15" id="KW-0732">Signal</keyword>
<proteinExistence type="inferred from homology"/>
<dbReference type="GO" id="GO:0046688">
    <property type="term" value="P:response to copper ion"/>
    <property type="evidence" value="ECO:0007669"/>
    <property type="project" value="InterPro"/>
</dbReference>
<feature type="transmembrane region" description="Helical" evidence="14">
    <location>
        <begin position="183"/>
        <end position="205"/>
    </location>
</feature>
<evidence type="ECO:0000256" key="8">
    <source>
        <dbReference type="ARBA" id="ARBA00022764"/>
    </source>
</evidence>
<evidence type="ECO:0000256" key="11">
    <source>
        <dbReference type="ARBA" id="ARBA00023136"/>
    </source>
</evidence>
<dbReference type="AlphaFoldDB" id="A0AB39XXX8"/>
<feature type="transmembrane region" description="Helical" evidence="14">
    <location>
        <begin position="151"/>
        <end position="171"/>
    </location>
</feature>
<evidence type="ECO:0000256" key="6">
    <source>
        <dbReference type="ARBA" id="ARBA00022723"/>
    </source>
</evidence>
<dbReference type="Pfam" id="PF04234">
    <property type="entry name" value="CopC"/>
    <property type="match status" value="1"/>
</dbReference>
<feature type="domain" description="CopC" evidence="16">
    <location>
        <begin position="26"/>
        <end position="122"/>
    </location>
</feature>
<feature type="transmembrane region" description="Helical" evidence="14">
    <location>
        <begin position="258"/>
        <end position="276"/>
    </location>
</feature>
<keyword evidence="10" id="KW-0186">Copper</keyword>
<feature type="transmembrane region" description="Helical" evidence="14">
    <location>
        <begin position="288"/>
        <end position="310"/>
    </location>
</feature>
<evidence type="ECO:0000256" key="1">
    <source>
        <dbReference type="ARBA" id="ARBA00004418"/>
    </source>
</evidence>
<dbReference type="InterPro" id="IPR014756">
    <property type="entry name" value="Ig_E-set"/>
</dbReference>
<keyword evidence="8" id="KW-0574">Periplasm</keyword>
<evidence type="ECO:0000256" key="14">
    <source>
        <dbReference type="SAM" id="Phobius"/>
    </source>
</evidence>
<evidence type="ECO:0000256" key="7">
    <source>
        <dbReference type="ARBA" id="ARBA00022729"/>
    </source>
</evidence>
<accession>A0AB39XXX8</accession>
<keyword evidence="11 14" id="KW-0472">Membrane</keyword>
<evidence type="ECO:0000256" key="2">
    <source>
        <dbReference type="ARBA" id="ARBA00004651"/>
    </source>
</evidence>
<organism evidence="18">
    <name type="scientific">Streptomyces sp. R33</name>
    <dbReference type="NCBI Taxonomy" id="3238629"/>
    <lineage>
        <taxon>Bacteria</taxon>
        <taxon>Bacillati</taxon>
        <taxon>Actinomycetota</taxon>
        <taxon>Actinomycetes</taxon>
        <taxon>Kitasatosporales</taxon>
        <taxon>Streptomycetaceae</taxon>
        <taxon>Streptomyces</taxon>
    </lineage>
</organism>
<gene>
    <name evidence="18" type="ORF">AB5J51_07390</name>
</gene>
<sequence>MSATVLTLLSALCALVLGGAAPALAHAGLSGSDPADGAVLNAAPKQVTLTFTESVSFPDGSLRVLSPASDRVNPRPAQHADDRENTARVELPGNLAQGTYTVAWRVVSADGHPISGAFTFSVGKPSATTAVVAKTSPDDTAASRLYGFFRYVAYSGLALLVGATAFALVCWPAASGDRPLRRLVGAGWAALAASTVALLLLRGPYETGGPLSSALDLSLLGRTLTGRPGTALAARLVLLALAAVLMRQKPVRLGVRPRLVAASALALGSALTWAAAEHASAGIQVPLAIPVAVLHLLAMAVWLGGLITLLTALRNRGPDSREIPASAVRRFSSLAFAAVVVLVGTGVYQSWRQVGSWTALSTTSYGRTLVLKVAAVVLVLCVAALSRRWTARLTGEGSPAAIELEQVRVPQTVGAPSAPNEAGTGSGEEATASRATATRIDSEPAAVDASGCRRRLRRTVGVEAAVGAVVLVISTLLTGTQPSRAAGTTAAPAAQEPAVKVVTVPFDMGTANHRGTVQITLAPGHVGENTVEAVVFTPDGGISSVPELRLALTQRDRGIGPLDAKLTNRQGYWATYDLRLPMAGTWNLDVTIRTTDIDQVTVGTTLRVTR</sequence>